<evidence type="ECO:0000256" key="3">
    <source>
        <dbReference type="ARBA" id="ARBA00022801"/>
    </source>
</evidence>
<comment type="similarity">
    <text evidence="1">Belongs to the peptidase M20A family.</text>
</comment>
<reference evidence="6" key="1">
    <citation type="journal article" date="2020" name="Stud. Mycol.">
        <title>101 Dothideomycetes genomes: a test case for predicting lifestyles and emergence of pathogens.</title>
        <authorList>
            <person name="Haridas S."/>
            <person name="Albert R."/>
            <person name="Binder M."/>
            <person name="Bloem J."/>
            <person name="Labutti K."/>
            <person name="Salamov A."/>
            <person name="Andreopoulos B."/>
            <person name="Baker S."/>
            <person name="Barry K."/>
            <person name="Bills G."/>
            <person name="Bluhm B."/>
            <person name="Cannon C."/>
            <person name="Castanera R."/>
            <person name="Culley D."/>
            <person name="Daum C."/>
            <person name="Ezra D."/>
            <person name="Gonzalez J."/>
            <person name="Henrissat B."/>
            <person name="Kuo A."/>
            <person name="Liang C."/>
            <person name="Lipzen A."/>
            <person name="Lutzoni F."/>
            <person name="Magnuson J."/>
            <person name="Mondo S."/>
            <person name="Nolan M."/>
            <person name="Ohm R."/>
            <person name="Pangilinan J."/>
            <person name="Park H.-J."/>
            <person name="Ramirez L."/>
            <person name="Alfaro M."/>
            <person name="Sun H."/>
            <person name="Tritt A."/>
            <person name="Yoshinaga Y."/>
            <person name="Zwiers L.-H."/>
            <person name="Turgeon B."/>
            <person name="Goodwin S."/>
            <person name="Spatafora J."/>
            <person name="Crous P."/>
            <person name="Grigoriev I."/>
        </authorList>
    </citation>
    <scope>NUCLEOTIDE SEQUENCE</scope>
    <source>
        <strain evidence="6">CBS 110217</strain>
    </source>
</reference>
<keyword evidence="2" id="KW-0479">Metal-binding</keyword>
<feature type="region of interest" description="Disordered" evidence="5">
    <location>
        <begin position="228"/>
        <end position="268"/>
    </location>
</feature>
<evidence type="ECO:0000256" key="5">
    <source>
        <dbReference type="SAM" id="MobiDB-lite"/>
    </source>
</evidence>
<evidence type="ECO:0000313" key="7">
    <source>
        <dbReference type="Proteomes" id="UP000799777"/>
    </source>
</evidence>
<accession>A0A9P4LG69</accession>
<dbReference type="Pfam" id="PF01546">
    <property type="entry name" value="Peptidase_M20"/>
    <property type="match status" value="1"/>
</dbReference>
<dbReference type="GO" id="GO:0016787">
    <property type="term" value="F:hydrolase activity"/>
    <property type="evidence" value="ECO:0007669"/>
    <property type="project" value="UniProtKB-KW"/>
</dbReference>
<name>A0A9P4LG69_9PLEO</name>
<dbReference type="Gene3D" id="3.30.70.360">
    <property type="match status" value="1"/>
</dbReference>
<proteinExistence type="inferred from homology"/>
<evidence type="ECO:0000256" key="2">
    <source>
        <dbReference type="ARBA" id="ARBA00022723"/>
    </source>
</evidence>
<dbReference type="Proteomes" id="UP000799777">
    <property type="component" value="Unassembled WGS sequence"/>
</dbReference>
<evidence type="ECO:0000256" key="1">
    <source>
        <dbReference type="ARBA" id="ARBA00006247"/>
    </source>
</evidence>
<gene>
    <name evidence="6" type="ORF">EK21DRAFT_118182</name>
</gene>
<keyword evidence="3" id="KW-0378">Hydrolase</keyword>
<protein>
    <submittedName>
        <fullName evidence="6">Uncharacterized protein</fullName>
    </submittedName>
</protein>
<dbReference type="InterPro" id="IPR002933">
    <property type="entry name" value="Peptidase_M20"/>
</dbReference>
<dbReference type="OrthoDB" id="3064516at2759"/>
<dbReference type="SUPFAM" id="SSF53187">
    <property type="entry name" value="Zn-dependent exopeptidases"/>
    <property type="match status" value="1"/>
</dbReference>
<dbReference type="GO" id="GO:0046872">
    <property type="term" value="F:metal ion binding"/>
    <property type="evidence" value="ECO:0007669"/>
    <property type="project" value="UniProtKB-KW"/>
</dbReference>
<dbReference type="InterPro" id="IPR036264">
    <property type="entry name" value="Bact_exopeptidase_dim_dom"/>
</dbReference>
<keyword evidence="4" id="KW-0862">Zinc</keyword>
<keyword evidence="7" id="KW-1185">Reference proteome</keyword>
<dbReference type="EMBL" id="ML978312">
    <property type="protein sequence ID" value="KAF2024033.1"/>
    <property type="molecule type" value="Genomic_DNA"/>
</dbReference>
<dbReference type="AlphaFoldDB" id="A0A9P4LG69"/>
<dbReference type="PANTHER" id="PTHR43808:SF8">
    <property type="entry name" value="PEPTIDASE M20 DIMERISATION DOMAIN-CONTAINING PROTEIN"/>
    <property type="match status" value="1"/>
</dbReference>
<comment type="caution">
    <text evidence="6">The sequence shown here is derived from an EMBL/GenBank/DDBJ whole genome shotgun (WGS) entry which is preliminary data.</text>
</comment>
<dbReference type="Gene3D" id="3.40.630.10">
    <property type="entry name" value="Zn peptidases"/>
    <property type="match status" value="1"/>
</dbReference>
<evidence type="ECO:0000256" key="4">
    <source>
        <dbReference type="ARBA" id="ARBA00022833"/>
    </source>
</evidence>
<dbReference type="PANTHER" id="PTHR43808">
    <property type="entry name" value="ACETYLORNITHINE DEACETYLASE"/>
    <property type="match status" value="1"/>
</dbReference>
<sequence length="677" mass="73976">MCEPFSLGAIFASVGSAFKFADLAIRVAEVGSENEVFVRTIRVVRDDLNEVERLLNDESVRRKVTSIPGKLPWIKGAVHNTKSALNEIGKWVEHARAEQESTGSIRFETRVRWVFNDHEKLLNRKTELMTCHQQLSNVLGYLIRLEDVPTTSQPPQYLDSTFFDDVLSRHKRRTIWPDQHANLQLEKLSKSTPSIMTVPPPSLTTRRDPILAPSLGIILIDQPNPHVSAAETWPKEPSCSPPPTYSSVITTSGPSGEAHPITENSGAHTQSHVDCLVEQDYKSRVSFSNDGETLQKSNITWAYKYADQDDSVPELAGDTVCMSGTNSLGPVNPFDFSAEPLPPQNNFRRTKRKEPTTVVEALNDLTFAVELPVNDPGPPPGYPSRPKHVSLPVPPFYPFERREEHGTVFYYGRGTVDAKGPVATMIVASHKFLESRSDTPSLGMLFVVGEGTGGTGMKAFASYAKNTTFRAAIFGEPTEGKLASGHKEAVVALNMLEPALPRSELLGATTLNTGLIRGGVAGNVVAEAANASVSIRNARSEDDAVSVVRDLIIGMFSPIVERAAEANATFSLIFANSTYPAPILDTDVEGLEIAPVFYGTDIPSLPQEEKRYLFGTGTIEIAHTPNEGLSQDQLVEAAEAYSVILRSLIPRRLDFVAIVKGKLCSSTSQTHKQSAET</sequence>
<organism evidence="6 7">
    <name type="scientific">Setomelanomma holmii</name>
    <dbReference type="NCBI Taxonomy" id="210430"/>
    <lineage>
        <taxon>Eukaryota</taxon>
        <taxon>Fungi</taxon>
        <taxon>Dikarya</taxon>
        <taxon>Ascomycota</taxon>
        <taxon>Pezizomycotina</taxon>
        <taxon>Dothideomycetes</taxon>
        <taxon>Pleosporomycetidae</taxon>
        <taxon>Pleosporales</taxon>
        <taxon>Pleosporineae</taxon>
        <taxon>Phaeosphaeriaceae</taxon>
        <taxon>Setomelanomma</taxon>
    </lineage>
</organism>
<dbReference type="SUPFAM" id="SSF55031">
    <property type="entry name" value="Bacterial exopeptidase dimerisation domain"/>
    <property type="match status" value="1"/>
</dbReference>
<evidence type="ECO:0000313" key="6">
    <source>
        <dbReference type="EMBL" id="KAF2024033.1"/>
    </source>
</evidence>
<dbReference type="InterPro" id="IPR050072">
    <property type="entry name" value="Peptidase_M20A"/>
</dbReference>
<feature type="compositionally biased region" description="Polar residues" evidence="5">
    <location>
        <begin position="245"/>
        <end position="254"/>
    </location>
</feature>